<name>A4BUY6_9GAMM</name>
<dbReference type="InterPro" id="IPR036515">
    <property type="entry name" value="Transposase_17_sf"/>
</dbReference>
<dbReference type="GO" id="GO:0006313">
    <property type="term" value="P:DNA transposition"/>
    <property type="evidence" value="ECO:0007669"/>
    <property type="project" value="InterPro"/>
</dbReference>
<dbReference type="SUPFAM" id="SSF143422">
    <property type="entry name" value="Transposase IS200-like"/>
    <property type="match status" value="1"/>
</dbReference>
<dbReference type="STRING" id="314278.NB231_07100"/>
<evidence type="ECO:0000313" key="3">
    <source>
        <dbReference type="Proteomes" id="UP000003374"/>
    </source>
</evidence>
<dbReference type="Pfam" id="PF01797">
    <property type="entry name" value="Y1_Tnp"/>
    <property type="match status" value="1"/>
</dbReference>
<dbReference type="Proteomes" id="UP000003374">
    <property type="component" value="Unassembled WGS sequence"/>
</dbReference>
<dbReference type="eggNOG" id="COG1943">
    <property type="taxonomic scope" value="Bacteria"/>
</dbReference>
<dbReference type="GO" id="GO:0004803">
    <property type="term" value="F:transposase activity"/>
    <property type="evidence" value="ECO:0007669"/>
    <property type="project" value="InterPro"/>
</dbReference>
<dbReference type="PANTHER" id="PTHR33360">
    <property type="entry name" value="TRANSPOSASE FOR INSERTION SEQUENCE ELEMENT IS200"/>
    <property type="match status" value="1"/>
</dbReference>
<protein>
    <submittedName>
        <fullName evidence="2">IS605/IS200-like transposase</fullName>
    </submittedName>
</protein>
<dbReference type="GO" id="GO:0003677">
    <property type="term" value="F:DNA binding"/>
    <property type="evidence" value="ECO:0007669"/>
    <property type="project" value="InterPro"/>
</dbReference>
<gene>
    <name evidence="2" type="ORF">NB231_07100</name>
</gene>
<dbReference type="Gene3D" id="3.30.70.1290">
    <property type="entry name" value="Transposase IS200-like"/>
    <property type="match status" value="1"/>
</dbReference>
<dbReference type="NCBIfam" id="NF033573">
    <property type="entry name" value="transpos_IS200"/>
    <property type="match status" value="1"/>
</dbReference>
<evidence type="ECO:0000313" key="2">
    <source>
        <dbReference type="EMBL" id="EAR20500.1"/>
    </source>
</evidence>
<sequence length="94" mass="10903">MVFVPEYRRKALYGSLHREIGRVFRELCERQGVELIEGRAMVDHIHPSLSISLEYNVANTVGFLKGKSAIRIHRMYLGRRKGSRKCTFRRAAIV</sequence>
<proteinExistence type="predicted"/>
<accession>A4BUY6</accession>
<organism evidence="2 3">
    <name type="scientific">Nitrococcus mobilis Nb-231</name>
    <dbReference type="NCBI Taxonomy" id="314278"/>
    <lineage>
        <taxon>Bacteria</taxon>
        <taxon>Pseudomonadati</taxon>
        <taxon>Pseudomonadota</taxon>
        <taxon>Gammaproteobacteria</taxon>
        <taxon>Chromatiales</taxon>
        <taxon>Ectothiorhodospiraceae</taxon>
        <taxon>Nitrococcus</taxon>
    </lineage>
</organism>
<evidence type="ECO:0000259" key="1">
    <source>
        <dbReference type="Pfam" id="PF01797"/>
    </source>
</evidence>
<dbReference type="AlphaFoldDB" id="A4BUY6"/>
<reference evidence="2 3" key="1">
    <citation type="submission" date="2006-02" db="EMBL/GenBank/DDBJ databases">
        <authorList>
            <person name="Waterbury J."/>
            <person name="Ferriera S."/>
            <person name="Johnson J."/>
            <person name="Kravitz S."/>
            <person name="Halpern A."/>
            <person name="Remington K."/>
            <person name="Beeson K."/>
            <person name="Tran B."/>
            <person name="Rogers Y.-H."/>
            <person name="Friedman R."/>
            <person name="Venter J.C."/>
        </authorList>
    </citation>
    <scope>NUCLEOTIDE SEQUENCE [LARGE SCALE GENOMIC DNA]</scope>
    <source>
        <strain evidence="2 3">Nb-231</strain>
    </source>
</reference>
<feature type="domain" description="Transposase IS200-like" evidence="1">
    <location>
        <begin position="1"/>
        <end position="81"/>
    </location>
</feature>
<keyword evidence="3" id="KW-1185">Reference proteome</keyword>
<dbReference type="PANTHER" id="PTHR33360:SF2">
    <property type="entry name" value="TRANSPOSASE FOR INSERTION SEQUENCE ELEMENT IS200"/>
    <property type="match status" value="1"/>
</dbReference>
<comment type="caution">
    <text evidence="2">The sequence shown here is derived from an EMBL/GenBank/DDBJ whole genome shotgun (WGS) entry which is preliminary data.</text>
</comment>
<dbReference type="InterPro" id="IPR002686">
    <property type="entry name" value="Transposase_17"/>
</dbReference>
<dbReference type="EMBL" id="AAOF01000021">
    <property type="protein sequence ID" value="EAR20500.1"/>
    <property type="molecule type" value="Genomic_DNA"/>
</dbReference>
<dbReference type="HOGENOM" id="CLU_101320_4_1_6"/>